<accession>A0A813SDY1</accession>
<dbReference type="Proteomes" id="UP000663879">
    <property type="component" value="Unassembled WGS sequence"/>
</dbReference>
<dbReference type="Gene3D" id="2.60.40.420">
    <property type="entry name" value="Cupredoxins - blue copper proteins"/>
    <property type="match status" value="1"/>
</dbReference>
<dbReference type="GO" id="GO:0007411">
    <property type="term" value="P:axon guidance"/>
    <property type="evidence" value="ECO:0007669"/>
    <property type="project" value="TreeGrafter"/>
</dbReference>
<evidence type="ECO:0000313" key="8">
    <source>
        <dbReference type="EMBL" id="CAF0794935.1"/>
    </source>
</evidence>
<protein>
    <recommendedName>
        <fullName evidence="7">Ephrin RBD domain-containing protein</fullName>
    </recommendedName>
</protein>
<dbReference type="EMBL" id="CAJNOC010000713">
    <property type="protein sequence ID" value="CAF0794935.1"/>
    <property type="molecule type" value="Genomic_DNA"/>
</dbReference>
<dbReference type="PANTHER" id="PTHR11304">
    <property type="entry name" value="EPHRIN"/>
    <property type="match status" value="1"/>
</dbReference>
<keyword evidence="5" id="KW-0325">Glycoprotein</keyword>
<evidence type="ECO:0000256" key="5">
    <source>
        <dbReference type="ARBA" id="ARBA00023180"/>
    </source>
</evidence>
<evidence type="ECO:0000256" key="2">
    <source>
        <dbReference type="ARBA" id="ARBA00022729"/>
    </source>
</evidence>
<evidence type="ECO:0000256" key="4">
    <source>
        <dbReference type="ARBA" id="ARBA00023157"/>
    </source>
</evidence>
<name>A0A813SDY1_9BILA</name>
<sequence length="383" mass="43655">MYLLNYYLKFFVINQRKKVTLMFFIFLFVLFNDNNINCLSNRPIDPIIWSTQNKMFDTTTSQLTDKSVNYFKTNHLIEVRIGEFLNIICPKYSSTNTLDTQKAEYHTLYKVSKEEFDECKINNIETRSSILKCDRPYENVKYTLYISKFSPVPDAIEFTPGSSYYFISTSNGTQDGLGNSEGGTCLTNNMKIIVKVLDTKSTVSTKKTKTFNLKKLTNTITPTSKFYNLNDLQTRNVDSYSMKILSGSIKNEPKIKPSTETPTTTTTTFKPKTTIFQSSKTVQDNIFILEPETFDYNDILSQLISTSSAYSNSEHLNDKDSVLDYGNFNSNNTNPLEFKGYRDDQAQPNGVRYTIIPQASCSTGMYYNSATKACDLPENVTGC</sequence>
<gene>
    <name evidence="8" type="ORF">OXX778_LOCUS6164</name>
</gene>
<reference evidence="8" key="1">
    <citation type="submission" date="2021-02" db="EMBL/GenBank/DDBJ databases">
        <authorList>
            <person name="Nowell W R."/>
        </authorList>
    </citation>
    <scope>NUCLEOTIDE SEQUENCE</scope>
    <source>
        <strain evidence="8">Ploen Becks lab</strain>
    </source>
</reference>
<evidence type="ECO:0000313" key="9">
    <source>
        <dbReference type="Proteomes" id="UP000663879"/>
    </source>
</evidence>
<dbReference type="Pfam" id="PF00812">
    <property type="entry name" value="Ephrin"/>
    <property type="match status" value="1"/>
</dbReference>
<keyword evidence="9" id="KW-1185">Reference proteome</keyword>
<evidence type="ECO:0000256" key="6">
    <source>
        <dbReference type="PROSITE-ProRule" id="PRU00884"/>
    </source>
</evidence>
<keyword evidence="2" id="KW-0732">Signal</keyword>
<dbReference type="SUPFAM" id="SSF49503">
    <property type="entry name" value="Cupredoxins"/>
    <property type="match status" value="1"/>
</dbReference>
<keyword evidence="4" id="KW-1015">Disulfide bond</keyword>
<evidence type="ECO:0000256" key="1">
    <source>
        <dbReference type="ARBA" id="ARBA00004370"/>
    </source>
</evidence>
<comment type="caution">
    <text evidence="8">The sequence shown here is derived from an EMBL/GenBank/DDBJ whole genome shotgun (WGS) entry which is preliminary data.</text>
</comment>
<comment type="subcellular location">
    <subcellularLocation>
        <location evidence="1">Membrane</location>
    </subcellularLocation>
</comment>
<dbReference type="InterPro" id="IPR008972">
    <property type="entry name" value="Cupredoxin"/>
</dbReference>
<dbReference type="InterPro" id="IPR031328">
    <property type="entry name" value="Ephrin"/>
</dbReference>
<dbReference type="GO" id="GO:0048013">
    <property type="term" value="P:ephrin receptor signaling pathway"/>
    <property type="evidence" value="ECO:0007669"/>
    <property type="project" value="TreeGrafter"/>
</dbReference>
<dbReference type="OrthoDB" id="6250301at2759"/>
<dbReference type="PROSITE" id="PS51551">
    <property type="entry name" value="EPHRIN_RBD_2"/>
    <property type="match status" value="1"/>
</dbReference>
<evidence type="ECO:0000259" key="7">
    <source>
        <dbReference type="PROSITE" id="PS51551"/>
    </source>
</evidence>
<keyword evidence="3" id="KW-0472">Membrane</keyword>
<dbReference type="GO" id="GO:0046875">
    <property type="term" value="F:ephrin receptor binding"/>
    <property type="evidence" value="ECO:0007669"/>
    <property type="project" value="TreeGrafter"/>
</dbReference>
<dbReference type="PANTHER" id="PTHR11304:SF29">
    <property type="entry name" value="EPHRIN"/>
    <property type="match status" value="1"/>
</dbReference>
<dbReference type="CDD" id="cd02675">
    <property type="entry name" value="Ephrin_ectodomain"/>
    <property type="match status" value="1"/>
</dbReference>
<organism evidence="8 9">
    <name type="scientific">Brachionus calyciflorus</name>
    <dbReference type="NCBI Taxonomy" id="104777"/>
    <lineage>
        <taxon>Eukaryota</taxon>
        <taxon>Metazoa</taxon>
        <taxon>Spiralia</taxon>
        <taxon>Gnathifera</taxon>
        <taxon>Rotifera</taxon>
        <taxon>Eurotatoria</taxon>
        <taxon>Monogononta</taxon>
        <taxon>Pseudotrocha</taxon>
        <taxon>Ploima</taxon>
        <taxon>Brachionidae</taxon>
        <taxon>Brachionus</taxon>
    </lineage>
</organism>
<feature type="domain" description="Ephrin RBD" evidence="7">
    <location>
        <begin position="42"/>
        <end position="196"/>
    </location>
</feature>
<evidence type="ECO:0000256" key="3">
    <source>
        <dbReference type="ARBA" id="ARBA00023136"/>
    </source>
</evidence>
<dbReference type="GO" id="GO:0005886">
    <property type="term" value="C:plasma membrane"/>
    <property type="evidence" value="ECO:0007669"/>
    <property type="project" value="TreeGrafter"/>
</dbReference>
<dbReference type="InterPro" id="IPR001799">
    <property type="entry name" value="Ephrin_RBD"/>
</dbReference>
<comment type="similarity">
    <text evidence="6">Belongs to the ephrin family.</text>
</comment>
<comment type="caution">
    <text evidence="6">Lacks conserved residue(s) required for the propagation of feature annotation.</text>
</comment>
<proteinExistence type="inferred from homology"/>
<dbReference type="AlphaFoldDB" id="A0A813SDY1"/>